<evidence type="ECO:0000256" key="5">
    <source>
        <dbReference type="ARBA" id="ARBA00022692"/>
    </source>
</evidence>
<organism evidence="8 9">
    <name type="scientific">Flectobacillus longus</name>
    <dbReference type="NCBI Taxonomy" id="2984207"/>
    <lineage>
        <taxon>Bacteria</taxon>
        <taxon>Pseudomonadati</taxon>
        <taxon>Bacteroidota</taxon>
        <taxon>Cytophagia</taxon>
        <taxon>Cytophagales</taxon>
        <taxon>Flectobacillaceae</taxon>
        <taxon>Flectobacillus</taxon>
    </lineage>
</organism>
<evidence type="ECO:0000256" key="6">
    <source>
        <dbReference type="ARBA" id="ARBA00023136"/>
    </source>
</evidence>
<dbReference type="SUPFAM" id="SSF56954">
    <property type="entry name" value="Outer membrane efflux proteins (OEP)"/>
    <property type="match status" value="1"/>
</dbReference>
<comment type="caution">
    <text evidence="8">The sequence shown here is derived from an EMBL/GenBank/DDBJ whole genome shotgun (WGS) entry which is preliminary data.</text>
</comment>
<keyword evidence="4" id="KW-1134">Transmembrane beta strand</keyword>
<evidence type="ECO:0000313" key="9">
    <source>
        <dbReference type="Proteomes" id="UP001236569"/>
    </source>
</evidence>
<evidence type="ECO:0000256" key="2">
    <source>
        <dbReference type="ARBA" id="ARBA00007613"/>
    </source>
</evidence>
<accession>A0ABT6YQK4</accession>
<name>A0ABT6YQK4_9BACT</name>
<protein>
    <submittedName>
        <fullName evidence="8">TolC family protein</fullName>
    </submittedName>
</protein>
<dbReference type="RefSeq" id="WP_283370426.1">
    <property type="nucleotide sequence ID" value="NZ_JASHID010000009.1"/>
</dbReference>
<sequence length="477" mass="54263">MKTVFLIITYLAISLMPTRAQKVWNLHQCIQHAQNNNLQIKQTRLNQELALEKTIYTKTDLYPTVQFSVSPTLAMGRSLDPTTYQYATNGFINNIMGVNMNQVLWAGGRKKNSHRQSIVEQEIASLQEQKNTVAIAIQITQAYFQILLQQVYVKSAERQLSISGEQLAIFQKANTTNPDTAYSVLEWQAQVANDEFTLTKYKNELKTAQINLGTLLALPDPLGIEIAEIKDEVLTIDRPIGQKKGEYDLFYKMAYWHPSTKITQLNQKLVALQFDAVKASAYPTISLAAGVSLPFSSLFREVDQAYLVRTDTIPVYSQGQLRLALSPNYAYSYKTTSLFSQWKQLASAYVGFQINLPIVTGGLRKYQQQQAAINIENAHIAMLSARAEIYKEALLSTNNLEAAILQYQAAQKTLQVWQVYFNTTLQKVQRGEVKIKDFESVKNSFFTIQQNAEIAKYDWLLKKKIYQYYSTGNMEDL</sequence>
<comment type="similarity">
    <text evidence="2">Belongs to the outer membrane factor (OMF) (TC 1.B.17) family.</text>
</comment>
<reference evidence="8 9" key="1">
    <citation type="submission" date="2023-05" db="EMBL/GenBank/DDBJ databases">
        <title>Novel species of genus Flectobacillus isolated from stream in China.</title>
        <authorList>
            <person name="Lu H."/>
        </authorList>
    </citation>
    <scope>NUCLEOTIDE SEQUENCE [LARGE SCALE GENOMIC DNA]</scope>
    <source>
        <strain evidence="8 9">DC10W</strain>
    </source>
</reference>
<evidence type="ECO:0000313" key="8">
    <source>
        <dbReference type="EMBL" id="MDI9865436.1"/>
    </source>
</evidence>
<keyword evidence="3" id="KW-0813">Transport</keyword>
<dbReference type="PANTHER" id="PTHR30026:SF20">
    <property type="entry name" value="OUTER MEMBRANE PROTEIN TOLC"/>
    <property type="match status" value="1"/>
</dbReference>
<keyword evidence="9" id="KW-1185">Reference proteome</keyword>
<comment type="subcellular location">
    <subcellularLocation>
        <location evidence="1">Cell outer membrane</location>
    </subcellularLocation>
</comment>
<keyword evidence="5" id="KW-0812">Transmembrane</keyword>
<dbReference type="Proteomes" id="UP001236569">
    <property type="component" value="Unassembled WGS sequence"/>
</dbReference>
<proteinExistence type="inferred from homology"/>
<evidence type="ECO:0000256" key="3">
    <source>
        <dbReference type="ARBA" id="ARBA00022448"/>
    </source>
</evidence>
<evidence type="ECO:0000256" key="1">
    <source>
        <dbReference type="ARBA" id="ARBA00004442"/>
    </source>
</evidence>
<evidence type="ECO:0000256" key="4">
    <source>
        <dbReference type="ARBA" id="ARBA00022452"/>
    </source>
</evidence>
<keyword evidence="6" id="KW-0472">Membrane</keyword>
<dbReference type="InterPro" id="IPR003423">
    <property type="entry name" value="OMP_efflux"/>
</dbReference>
<evidence type="ECO:0000256" key="7">
    <source>
        <dbReference type="ARBA" id="ARBA00023237"/>
    </source>
</evidence>
<dbReference type="Gene3D" id="1.20.1600.10">
    <property type="entry name" value="Outer membrane efflux proteins (OEP)"/>
    <property type="match status" value="1"/>
</dbReference>
<dbReference type="EMBL" id="JASHID010000009">
    <property type="protein sequence ID" value="MDI9865436.1"/>
    <property type="molecule type" value="Genomic_DNA"/>
</dbReference>
<gene>
    <name evidence="8" type="ORF">QM480_13930</name>
</gene>
<dbReference type="InterPro" id="IPR051906">
    <property type="entry name" value="TolC-like"/>
</dbReference>
<keyword evidence="7" id="KW-0998">Cell outer membrane</keyword>
<dbReference type="PANTHER" id="PTHR30026">
    <property type="entry name" value="OUTER MEMBRANE PROTEIN TOLC"/>
    <property type="match status" value="1"/>
</dbReference>
<dbReference type="Pfam" id="PF02321">
    <property type="entry name" value="OEP"/>
    <property type="match status" value="1"/>
</dbReference>